<accession>A0A022RGX5</accession>
<dbReference type="InterPro" id="IPR056789">
    <property type="entry name" value="LRR_R13L1-DRL21"/>
</dbReference>
<keyword evidence="12" id="KW-1185">Reference proteome</keyword>
<dbReference type="GO" id="GO:0043531">
    <property type="term" value="F:ADP binding"/>
    <property type="evidence" value="ECO:0007669"/>
    <property type="project" value="InterPro"/>
</dbReference>
<dbReference type="SUPFAM" id="SSF52058">
    <property type="entry name" value="L domain-like"/>
    <property type="match status" value="1"/>
</dbReference>
<protein>
    <recommendedName>
        <fullName evidence="13">AAA+ ATPase domain-containing protein</fullName>
    </recommendedName>
</protein>
<keyword evidence="2" id="KW-0433">Leucine-rich repeat</keyword>
<feature type="domain" description="Disease resistance N-terminal" evidence="8">
    <location>
        <begin position="5"/>
        <end position="94"/>
    </location>
</feature>
<dbReference type="GO" id="GO:0051707">
    <property type="term" value="P:response to other organism"/>
    <property type="evidence" value="ECO:0007669"/>
    <property type="project" value="UniProtKB-ARBA"/>
</dbReference>
<dbReference type="Proteomes" id="UP000030748">
    <property type="component" value="Unassembled WGS sequence"/>
</dbReference>
<keyword evidence="5" id="KW-0611">Plant defense</keyword>
<dbReference type="CDD" id="cd14798">
    <property type="entry name" value="RX-CC_like"/>
    <property type="match status" value="1"/>
</dbReference>
<evidence type="ECO:0000313" key="12">
    <source>
        <dbReference type="Proteomes" id="UP000030748"/>
    </source>
</evidence>
<organism evidence="11 12">
    <name type="scientific">Erythranthe guttata</name>
    <name type="common">Yellow monkey flower</name>
    <name type="synonym">Mimulus guttatus</name>
    <dbReference type="NCBI Taxonomy" id="4155"/>
    <lineage>
        <taxon>Eukaryota</taxon>
        <taxon>Viridiplantae</taxon>
        <taxon>Streptophyta</taxon>
        <taxon>Embryophyta</taxon>
        <taxon>Tracheophyta</taxon>
        <taxon>Spermatophyta</taxon>
        <taxon>Magnoliopsida</taxon>
        <taxon>eudicotyledons</taxon>
        <taxon>Gunneridae</taxon>
        <taxon>Pentapetalae</taxon>
        <taxon>asterids</taxon>
        <taxon>lamiids</taxon>
        <taxon>Lamiales</taxon>
        <taxon>Phrymaceae</taxon>
        <taxon>Erythranthe</taxon>
    </lineage>
</organism>
<feature type="non-terminal residue" evidence="11">
    <location>
        <position position="878"/>
    </location>
</feature>
<evidence type="ECO:0000256" key="2">
    <source>
        <dbReference type="ARBA" id="ARBA00022614"/>
    </source>
</evidence>
<dbReference type="InterPro" id="IPR041118">
    <property type="entry name" value="Rx_N"/>
</dbReference>
<dbReference type="GO" id="GO:0005524">
    <property type="term" value="F:ATP binding"/>
    <property type="evidence" value="ECO:0007669"/>
    <property type="project" value="UniProtKB-KW"/>
</dbReference>
<evidence type="ECO:0000313" key="11">
    <source>
        <dbReference type="EMBL" id="EYU38135.1"/>
    </source>
</evidence>
<dbReference type="GO" id="GO:0006952">
    <property type="term" value="P:defense response"/>
    <property type="evidence" value="ECO:0007669"/>
    <property type="project" value="UniProtKB-KW"/>
</dbReference>
<keyword evidence="6" id="KW-0067">ATP-binding</keyword>
<evidence type="ECO:0000259" key="7">
    <source>
        <dbReference type="Pfam" id="PF00931"/>
    </source>
</evidence>
<dbReference type="Pfam" id="PF23559">
    <property type="entry name" value="WHD_DRP"/>
    <property type="match status" value="1"/>
</dbReference>
<dbReference type="InterPro" id="IPR042197">
    <property type="entry name" value="Apaf_helical"/>
</dbReference>
<dbReference type="InterPro" id="IPR027417">
    <property type="entry name" value="P-loop_NTPase"/>
</dbReference>
<evidence type="ECO:0000256" key="4">
    <source>
        <dbReference type="ARBA" id="ARBA00022741"/>
    </source>
</evidence>
<evidence type="ECO:0000256" key="1">
    <source>
        <dbReference type="ARBA" id="ARBA00008894"/>
    </source>
</evidence>
<dbReference type="AlphaFoldDB" id="A0A022RGX5"/>
<feature type="domain" description="Disease resistance protein winged helix" evidence="9">
    <location>
        <begin position="440"/>
        <end position="512"/>
    </location>
</feature>
<dbReference type="InterPro" id="IPR036388">
    <property type="entry name" value="WH-like_DNA-bd_sf"/>
</dbReference>
<feature type="domain" description="R13L1/DRL21-like LRR repeat region" evidence="10">
    <location>
        <begin position="668"/>
        <end position="794"/>
    </location>
</feature>
<dbReference type="SUPFAM" id="SSF52540">
    <property type="entry name" value="P-loop containing nucleoside triphosphate hydrolases"/>
    <property type="match status" value="1"/>
</dbReference>
<evidence type="ECO:0000256" key="3">
    <source>
        <dbReference type="ARBA" id="ARBA00022737"/>
    </source>
</evidence>
<dbReference type="PANTHER" id="PTHR36766:SF45">
    <property type="entry name" value="NB-ARC DOMAIN-CONTAINING PROTEIN"/>
    <property type="match status" value="1"/>
</dbReference>
<keyword evidence="4" id="KW-0547">Nucleotide-binding</keyword>
<feature type="domain" description="NB-ARC" evidence="7">
    <location>
        <begin position="199"/>
        <end position="353"/>
    </location>
</feature>
<gene>
    <name evidence="11" type="ORF">MIMGU_mgv1a018675mg</name>
</gene>
<reference evidence="11 12" key="1">
    <citation type="journal article" date="2013" name="Proc. Natl. Acad. Sci. U.S.A.">
        <title>Fine-scale variation in meiotic recombination in Mimulus inferred from population shotgun sequencing.</title>
        <authorList>
            <person name="Hellsten U."/>
            <person name="Wright K.M."/>
            <person name="Jenkins J."/>
            <person name="Shu S."/>
            <person name="Yuan Y."/>
            <person name="Wessler S.R."/>
            <person name="Schmutz J."/>
            <person name="Willis J.H."/>
            <person name="Rokhsar D.S."/>
        </authorList>
    </citation>
    <scope>NUCLEOTIDE SEQUENCE [LARGE SCALE GENOMIC DNA]</scope>
    <source>
        <strain evidence="12">cv. DUN x IM62</strain>
    </source>
</reference>
<dbReference type="InterPro" id="IPR038005">
    <property type="entry name" value="RX-like_CC"/>
</dbReference>
<dbReference type="eggNOG" id="KOG4658">
    <property type="taxonomic scope" value="Eukaryota"/>
</dbReference>
<dbReference type="PRINTS" id="PR00364">
    <property type="entry name" value="DISEASERSIST"/>
</dbReference>
<evidence type="ECO:0000259" key="9">
    <source>
        <dbReference type="Pfam" id="PF23559"/>
    </source>
</evidence>
<keyword evidence="3" id="KW-0677">Repeat</keyword>
<evidence type="ECO:0000259" key="8">
    <source>
        <dbReference type="Pfam" id="PF18052"/>
    </source>
</evidence>
<dbReference type="InterPro" id="IPR032675">
    <property type="entry name" value="LRR_dom_sf"/>
</dbReference>
<name>A0A022RGX5_ERYGU</name>
<dbReference type="InterPro" id="IPR002182">
    <property type="entry name" value="NB-ARC"/>
</dbReference>
<dbReference type="InterPro" id="IPR058922">
    <property type="entry name" value="WHD_DRP"/>
</dbReference>
<dbReference type="EMBL" id="KI630506">
    <property type="protein sequence ID" value="EYU38135.1"/>
    <property type="molecule type" value="Genomic_DNA"/>
</dbReference>
<dbReference type="PANTHER" id="PTHR36766">
    <property type="entry name" value="PLANT BROAD-SPECTRUM MILDEW RESISTANCE PROTEIN RPW8"/>
    <property type="match status" value="1"/>
</dbReference>
<dbReference type="Pfam" id="PF18052">
    <property type="entry name" value="Rx_N"/>
    <property type="match status" value="1"/>
</dbReference>
<proteinExistence type="inferred from homology"/>
<dbReference type="Pfam" id="PF25019">
    <property type="entry name" value="LRR_R13L1-DRL21"/>
    <property type="match status" value="1"/>
</dbReference>
<dbReference type="Gene3D" id="3.80.10.10">
    <property type="entry name" value="Ribonuclease Inhibitor"/>
    <property type="match status" value="1"/>
</dbReference>
<dbReference type="Gene3D" id="3.40.50.300">
    <property type="entry name" value="P-loop containing nucleotide triphosphate hydrolases"/>
    <property type="match status" value="1"/>
</dbReference>
<dbReference type="Gene3D" id="1.20.5.4130">
    <property type="match status" value="1"/>
</dbReference>
<evidence type="ECO:0000256" key="6">
    <source>
        <dbReference type="ARBA" id="ARBA00022840"/>
    </source>
</evidence>
<dbReference type="Gene3D" id="1.10.10.10">
    <property type="entry name" value="Winged helix-like DNA-binding domain superfamily/Winged helix DNA-binding domain"/>
    <property type="match status" value="1"/>
</dbReference>
<evidence type="ECO:0000259" key="10">
    <source>
        <dbReference type="Pfam" id="PF25019"/>
    </source>
</evidence>
<dbReference type="FunFam" id="1.10.10.10:FF:000322">
    <property type="entry name" value="Probable disease resistance protein At1g63360"/>
    <property type="match status" value="1"/>
</dbReference>
<dbReference type="Pfam" id="PF00931">
    <property type="entry name" value="NB-ARC"/>
    <property type="match status" value="1"/>
</dbReference>
<evidence type="ECO:0008006" key="13">
    <source>
        <dbReference type="Google" id="ProtNLM"/>
    </source>
</evidence>
<dbReference type="Gene3D" id="1.10.8.430">
    <property type="entry name" value="Helical domain of apoptotic protease-activating factors"/>
    <property type="match status" value="1"/>
</dbReference>
<evidence type="ECO:0000256" key="5">
    <source>
        <dbReference type="ARBA" id="ARBA00022821"/>
    </source>
</evidence>
<comment type="similarity">
    <text evidence="1">Belongs to the disease resistance NB-LRR family.</text>
</comment>
<sequence>MADAIVSMLLDRLAALVEDQARNEVNLVRGVENEILDLSYELKTVRNVLDDAEKKGYKDKNVKDWLDRLERTAYEMDDVLDEWNMAILKFRIQQSNNAASKKKVWSFISTSCICFKKIFAIRRHIVLKIKEVKARLDLILVEKDLYGFVISRSVNPSCESWRVQSTSLVDLEEICGRDVERENLVSKLVVEGGSTGEELGIQILYVVGVAGLGKTALAKLAYNDSRVKNCFQLRIWICVSDTFDEIGLATRIIEGAGGRKPKTNQSEIVLQCLKDTISEKSFLLVLDDVWIEDRTKWETLKNCLQDGGPGSKILVTTRNKRVAIMMGAVKNEIHHLGHLSHDNCWLLLGRIALSGKYTENCGMFENIGKNIAKKCKGLPLAAKTLGSLLHFKNTFEEWENLLTNEIWELEEEEVELFPHLILSYNELSPSLKCCFSYCSVFPKGTEIDVEKLITKWMAMGYLGYNGDWKLRGREYFDKLVMRSLFQDFEKGIGYDYELIKSFKMHDIIHDFAQFLRKKNGGLMKQTTCQTCSPLIVSHVKQYRSLFHQKELPDPHLCDRLTSLRLLSLRKCGLQKIPREIGNLIKLIHLDMSSNKRVKELPEMLCNLRELESLNIDSCESLAHLPRGVHRLVNLKYIYNSGTDSLQYPQGLARLTGLVTLSRFGGKLGWLKNLNRLSGSLKLTIELSGDSEEEVVVEDAREAELAKKTRIQELTIYFSDSCKAKESVWMDLIDALEPHQNMQTLSIQDYKGSQLPRWISSPFNQLKSITIVHCKLIFSMPPLGKLPLLENVTIWNNSQLEFVGREFLGMTTNSGDRVVGFPKLKKLAFWNCTKWNKWEDITAEEEEDCVAVILMPRLTELLIINCECLTELPHRLLRK</sequence>